<dbReference type="EMBL" id="WACR01000003">
    <property type="protein sequence ID" value="KAB1065038.1"/>
    <property type="molecule type" value="Genomic_DNA"/>
</dbReference>
<gene>
    <name evidence="3" type="ORF">F3059_03560</name>
</gene>
<accession>A0A6N6MCB5</accession>
<feature type="compositionally biased region" description="Acidic residues" evidence="1">
    <location>
        <begin position="154"/>
        <end position="172"/>
    </location>
</feature>
<dbReference type="RefSeq" id="WP_151166579.1">
    <property type="nucleotide sequence ID" value="NZ_WACR01000003.1"/>
</dbReference>
<dbReference type="OrthoDB" id="666725at2"/>
<feature type="domain" description="Plasmid pRiA4b Orf3-like" evidence="2">
    <location>
        <begin position="4"/>
        <end position="166"/>
    </location>
</feature>
<reference evidence="3 4" key="1">
    <citation type="submission" date="2019-09" db="EMBL/GenBank/DDBJ databases">
        <title>Genomes of Cryomorphaceae.</title>
        <authorList>
            <person name="Bowman J.P."/>
        </authorList>
    </citation>
    <scope>NUCLEOTIDE SEQUENCE [LARGE SCALE GENOMIC DNA]</scope>
    <source>
        <strain evidence="3 4">KCTC 52047</strain>
    </source>
</reference>
<dbReference type="Gene3D" id="3.10.290.30">
    <property type="entry name" value="MM3350-like"/>
    <property type="match status" value="1"/>
</dbReference>
<dbReference type="Pfam" id="PF07929">
    <property type="entry name" value="PRiA4_ORF3"/>
    <property type="match status" value="1"/>
</dbReference>
<organism evidence="3 4">
    <name type="scientific">Salibacter halophilus</name>
    <dbReference type="NCBI Taxonomy" id="1803916"/>
    <lineage>
        <taxon>Bacteria</taxon>
        <taxon>Pseudomonadati</taxon>
        <taxon>Bacteroidota</taxon>
        <taxon>Flavobacteriia</taxon>
        <taxon>Flavobacteriales</taxon>
        <taxon>Salibacteraceae</taxon>
        <taxon>Salibacter</taxon>
    </lineage>
</organism>
<sequence length="172" mass="20077">MEKAFKFRVLIDTAEKQDVFRDIVLKNNQSFLDLHNQIQEAFGFDNSEMASFYLSNEDWERGEEIALMDMGAGKQGPAKLMEETLIHDIVEDQKQKILYVFDFLRMWTFFVEVAEIRDADKDEEFPKISLSYGEAPDQHSKTAEDLFGTMNAYPDDDDSEKSDFDEPFEEEL</sequence>
<proteinExistence type="predicted"/>
<feature type="region of interest" description="Disordered" evidence="1">
    <location>
        <begin position="131"/>
        <end position="172"/>
    </location>
</feature>
<comment type="caution">
    <text evidence="3">The sequence shown here is derived from an EMBL/GenBank/DDBJ whole genome shotgun (WGS) entry which is preliminary data.</text>
</comment>
<evidence type="ECO:0000313" key="3">
    <source>
        <dbReference type="EMBL" id="KAB1065038.1"/>
    </source>
</evidence>
<dbReference type="InterPro" id="IPR012912">
    <property type="entry name" value="Plasmid_pRiA4b_Orf3-like"/>
</dbReference>
<dbReference type="SUPFAM" id="SSF159941">
    <property type="entry name" value="MM3350-like"/>
    <property type="match status" value="1"/>
</dbReference>
<name>A0A6N6MCB5_9FLAO</name>
<evidence type="ECO:0000256" key="1">
    <source>
        <dbReference type="SAM" id="MobiDB-lite"/>
    </source>
</evidence>
<keyword evidence="4" id="KW-1185">Reference proteome</keyword>
<dbReference type="InterPro" id="IPR024047">
    <property type="entry name" value="MM3350-like_sf"/>
</dbReference>
<protein>
    <submittedName>
        <fullName evidence="3">Plasmid pRiA4b ORF-3 family protein</fullName>
    </submittedName>
</protein>
<evidence type="ECO:0000313" key="4">
    <source>
        <dbReference type="Proteomes" id="UP000435357"/>
    </source>
</evidence>
<dbReference type="AlphaFoldDB" id="A0A6N6MCB5"/>
<evidence type="ECO:0000259" key="2">
    <source>
        <dbReference type="Pfam" id="PF07929"/>
    </source>
</evidence>
<dbReference type="Proteomes" id="UP000435357">
    <property type="component" value="Unassembled WGS sequence"/>
</dbReference>